<reference evidence="1" key="2">
    <citation type="submission" date="2012-06" db="EMBL/GenBank/DDBJ databases">
        <authorList>
            <person name="Yu Y."/>
            <person name="Currie J."/>
            <person name="Lomeli R."/>
            <person name="Angelova A."/>
            <person name="Collura K."/>
            <person name="Wissotski M."/>
            <person name="Campos D."/>
            <person name="Kudrna D."/>
            <person name="Golser W."/>
            <person name="Ashely E."/>
            <person name="Descour A."/>
            <person name="Fernandes J."/>
            <person name="Soderlund C."/>
            <person name="Walbot V."/>
        </authorList>
    </citation>
    <scope>NUCLEOTIDE SEQUENCE</scope>
    <source>
        <strain evidence="1">B73</strain>
    </source>
</reference>
<proteinExistence type="evidence at transcript level"/>
<sequence length="95" mass="10852">MVVWLGYTNCSSVLGKFSRSSVIPSFCTKCNSLSTYCPRKINHWRRLRANNSGKSCILMEVLQLHLSIIVVRQLHRSDKLCAWQGVQHGQCSRDI</sequence>
<evidence type="ECO:0000313" key="1">
    <source>
        <dbReference type="EMBL" id="ACR35188.1"/>
    </source>
</evidence>
<protein>
    <submittedName>
        <fullName evidence="1">Uncharacterized protein</fullName>
    </submittedName>
</protein>
<name>C4J1Y8_MAIZE</name>
<reference evidence="1" key="1">
    <citation type="journal article" date="2009" name="PLoS Genet.">
        <title>Sequencing, mapping, and analysis of 27,455 maize full-length cDNAs.</title>
        <authorList>
            <person name="Soderlund C."/>
            <person name="Descour A."/>
            <person name="Kudrna D."/>
            <person name="Bomhoff M."/>
            <person name="Boyd L."/>
            <person name="Currie J."/>
            <person name="Angelova A."/>
            <person name="Collura K."/>
            <person name="Wissotski M."/>
            <person name="Ashley E."/>
            <person name="Morrow D."/>
            <person name="Fernandes J."/>
            <person name="Walbot V."/>
            <person name="Yu Y."/>
        </authorList>
    </citation>
    <scope>NUCLEOTIDE SEQUENCE</scope>
    <source>
        <strain evidence="1">B73</strain>
    </source>
</reference>
<accession>C4J1Y8</accession>
<dbReference type="EMBL" id="BT084835">
    <property type="protein sequence ID" value="ACR35188.1"/>
    <property type="molecule type" value="mRNA"/>
</dbReference>
<dbReference type="AlphaFoldDB" id="C4J1Y8"/>
<organism evidence="1">
    <name type="scientific">Zea mays</name>
    <name type="common">Maize</name>
    <dbReference type="NCBI Taxonomy" id="4577"/>
    <lineage>
        <taxon>Eukaryota</taxon>
        <taxon>Viridiplantae</taxon>
        <taxon>Streptophyta</taxon>
        <taxon>Embryophyta</taxon>
        <taxon>Tracheophyta</taxon>
        <taxon>Spermatophyta</taxon>
        <taxon>Magnoliopsida</taxon>
        <taxon>Liliopsida</taxon>
        <taxon>Poales</taxon>
        <taxon>Poaceae</taxon>
        <taxon>PACMAD clade</taxon>
        <taxon>Panicoideae</taxon>
        <taxon>Andropogonodae</taxon>
        <taxon>Andropogoneae</taxon>
        <taxon>Tripsacinae</taxon>
        <taxon>Zea</taxon>
    </lineage>
</organism>